<feature type="transmembrane region" description="Helical" evidence="8">
    <location>
        <begin position="84"/>
        <end position="101"/>
    </location>
</feature>
<gene>
    <name evidence="11" type="primary">LOC101262115</name>
</gene>
<dbReference type="Pfam" id="PF04535">
    <property type="entry name" value="CASP_dom"/>
    <property type="match status" value="1"/>
</dbReference>
<dbReference type="EnsemblPlants" id="Solyc05g054560.3.1">
    <property type="protein sequence ID" value="Solyc05g054560.3.1"/>
    <property type="gene ID" value="Solyc05g054560.3"/>
</dbReference>
<proteinExistence type="inferred from homology"/>
<evidence type="ECO:0000256" key="9">
    <source>
        <dbReference type="SAM" id="MobiDB-lite"/>
    </source>
</evidence>
<feature type="transmembrane region" description="Helical" evidence="8">
    <location>
        <begin position="175"/>
        <end position="197"/>
    </location>
</feature>
<evidence type="ECO:0000256" key="6">
    <source>
        <dbReference type="ARBA" id="ARBA00022989"/>
    </source>
</evidence>
<evidence type="ECO:0000256" key="8">
    <source>
        <dbReference type="RuleBase" id="RU361233"/>
    </source>
</evidence>
<feature type="region of interest" description="Disordered" evidence="9">
    <location>
        <begin position="1"/>
        <end position="29"/>
    </location>
</feature>
<evidence type="ECO:0000313" key="11">
    <source>
        <dbReference type="EnsemblPlants" id="Solyc05g054560.3.1"/>
    </source>
</evidence>
<dbReference type="InParanoid" id="A0A3Q7GMI1"/>
<dbReference type="OMA" id="IFRFAAF"/>
<feature type="compositionally biased region" description="Polar residues" evidence="9">
    <location>
        <begin position="18"/>
        <end position="29"/>
    </location>
</feature>
<dbReference type="Proteomes" id="UP000004994">
    <property type="component" value="Chromosome 5"/>
</dbReference>
<keyword evidence="6 8" id="KW-1133">Transmembrane helix</keyword>
<feature type="domain" description="Casparian strip membrane protein" evidence="10">
    <location>
        <begin position="37"/>
        <end position="179"/>
    </location>
</feature>
<comment type="similarity">
    <text evidence="2 8">Belongs to the Casparian strip membrane proteins (CASP) family.</text>
</comment>
<dbReference type="PANTHER" id="PTHR33573:SF56">
    <property type="entry name" value="CASP-LIKE PROTEIN 4C1"/>
    <property type="match status" value="1"/>
</dbReference>
<dbReference type="PANTHER" id="PTHR33573">
    <property type="entry name" value="CASP-LIKE PROTEIN 4A4"/>
    <property type="match status" value="1"/>
</dbReference>
<sequence>MLRSPQEPNRNGGIRTPSPRSRNQSQFHSTVSVQKNRRFNILILIFRFAAFCFSLASAIFMFANSHGGGSDSDSDSLRWYHFDAFRFVAIAAGIVALYSLFEIGASVWEISRGTTVLPEIVQVWFDFSHDQVFAYMLLSADSAGTALARTLKDRDTCTANNAFCVQSDISVALGFAGFMFLSFSSLLSGFRVVCFVLNGSRFHM</sequence>
<dbReference type="GeneID" id="101262115"/>
<dbReference type="OrthoDB" id="1907587at2759"/>
<protein>
    <recommendedName>
        <fullName evidence="8">CASP-like protein</fullName>
    </recommendedName>
</protein>
<dbReference type="KEGG" id="sly:101262115"/>
<comment type="subunit">
    <text evidence="3 8">Homodimer and heterodimers.</text>
</comment>
<evidence type="ECO:0000313" key="12">
    <source>
        <dbReference type="Proteomes" id="UP000004994"/>
    </source>
</evidence>
<name>A0A3Q7GMI1_SOLLC</name>
<evidence type="ECO:0000256" key="7">
    <source>
        <dbReference type="ARBA" id="ARBA00023136"/>
    </source>
</evidence>
<organism evidence="11">
    <name type="scientific">Solanum lycopersicum</name>
    <name type="common">Tomato</name>
    <name type="synonym">Lycopersicon esculentum</name>
    <dbReference type="NCBI Taxonomy" id="4081"/>
    <lineage>
        <taxon>Eukaryota</taxon>
        <taxon>Viridiplantae</taxon>
        <taxon>Streptophyta</taxon>
        <taxon>Embryophyta</taxon>
        <taxon>Tracheophyta</taxon>
        <taxon>Spermatophyta</taxon>
        <taxon>Magnoliopsida</taxon>
        <taxon>eudicotyledons</taxon>
        <taxon>Gunneridae</taxon>
        <taxon>Pentapetalae</taxon>
        <taxon>asterids</taxon>
        <taxon>lamiids</taxon>
        <taxon>Solanales</taxon>
        <taxon>Solanaceae</taxon>
        <taxon>Solanoideae</taxon>
        <taxon>Solaneae</taxon>
        <taxon>Solanum</taxon>
        <taxon>Solanum subgen. Lycopersicon</taxon>
    </lineage>
</organism>
<keyword evidence="4 8" id="KW-1003">Cell membrane</keyword>
<dbReference type="AlphaFoldDB" id="A0A3Q7GMI1"/>
<dbReference type="GO" id="GO:0005886">
    <property type="term" value="C:plasma membrane"/>
    <property type="evidence" value="ECO:0007669"/>
    <property type="project" value="UniProtKB-SubCell"/>
</dbReference>
<evidence type="ECO:0000256" key="3">
    <source>
        <dbReference type="ARBA" id="ARBA00011489"/>
    </source>
</evidence>
<evidence type="ECO:0000256" key="5">
    <source>
        <dbReference type="ARBA" id="ARBA00022692"/>
    </source>
</evidence>
<comment type="subcellular location">
    <subcellularLocation>
        <location evidence="1 8">Cell membrane</location>
        <topology evidence="1 8">Multi-pass membrane protein</topology>
    </subcellularLocation>
</comment>
<keyword evidence="12" id="KW-1185">Reference proteome</keyword>
<feature type="transmembrane region" description="Helical" evidence="8">
    <location>
        <begin position="41"/>
        <end position="63"/>
    </location>
</feature>
<keyword evidence="7 8" id="KW-0472">Membrane</keyword>
<dbReference type="STRING" id="4081.A0A3Q7GMI1"/>
<accession>A0A3Q7GMI1</accession>
<reference evidence="11" key="2">
    <citation type="submission" date="2019-01" db="UniProtKB">
        <authorList>
            <consortium name="EnsemblPlants"/>
        </authorList>
    </citation>
    <scope>IDENTIFICATION</scope>
    <source>
        <strain evidence="11">cv. Heinz 1706</strain>
    </source>
</reference>
<dbReference type="InterPro" id="IPR006702">
    <property type="entry name" value="CASP_dom"/>
</dbReference>
<evidence type="ECO:0000256" key="2">
    <source>
        <dbReference type="ARBA" id="ARBA00007651"/>
    </source>
</evidence>
<reference evidence="11" key="1">
    <citation type="journal article" date="2012" name="Nature">
        <title>The tomato genome sequence provides insights into fleshy fruit evolution.</title>
        <authorList>
            <consortium name="Tomato Genome Consortium"/>
        </authorList>
    </citation>
    <scope>NUCLEOTIDE SEQUENCE [LARGE SCALE GENOMIC DNA]</scope>
    <source>
        <strain evidence="11">cv. Heinz 1706</strain>
    </source>
</reference>
<dbReference type="PaxDb" id="4081-Solyc05g054560.2.1"/>
<evidence type="ECO:0000259" key="10">
    <source>
        <dbReference type="Pfam" id="PF04535"/>
    </source>
</evidence>
<evidence type="ECO:0000256" key="4">
    <source>
        <dbReference type="ARBA" id="ARBA00022475"/>
    </source>
</evidence>
<comment type="caution">
    <text evidence="8">Lacks conserved residue(s) required for the propagation of feature annotation.</text>
</comment>
<evidence type="ECO:0000256" key="1">
    <source>
        <dbReference type="ARBA" id="ARBA00004651"/>
    </source>
</evidence>
<dbReference type="Gramene" id="Solyc05g054560.3.1">
    <property type="protein sequence ID" value="Solyc05g054560.3.1"/>
    <property type="gene ID" value="Solyc05g054560.3"/>
</dbReference>
<dbReference type="RefSeq" id="XP_004239783.1">
    <property type="nucleotide sequence ID" value="XM_004239735.5"/>
</dbReference>
<keyword evidence="5 8" id="KW-0812">Transmembrane</keyword>